<proteinExistence type="inferred from homology"/>
<evidence type="ECO:0000256" key="4">
    <source>
        <dbReference type="ARBA" id="ARBA00022679"/>
    </source>
</evidence>
<comment type="catalytic activity">
    <reaction evidence="15">
        <text>L-seryl-[protein] + ATP = O-phospho-L-seryl-[protein] + ADP + H(+)</text>
        <dbReference type="Rhea" id="RHEA:17989"/>
        <dbReference type="Rhea" id="RHEA-COMP:9863"/>
        <dbReference type="Rhea" id="RHEA-COMP:11604"/>
        <dbReference type="ChEBI" id="CHEBI:15378"/>
        <dbReference type="ChEBI" id="CHEBI:29999"/>
        <dbReference type="ChEBI" id="CHEBI:30616"/>
        <dbReference type="ChEBI" id="CHEBI:83421"/>
        <dbReference type="ChEBI" id="CHEBI:456216"/>
        <dbReference type="EC" id="2.7.11.1"/>
    </reaction>
</comment>
<dbReference type="InterPro" id="IPR001245">
    <property type="entry name" value="Ser-Thr/Tyr_kinase_cat_dom"/>
</dbReference>
<dbReference type="SUPFAM" id="SSF56112">
    <property type="entry name" value="Protein kinase-like (PK-like)"/>
    <property type="match status" value="1"/>
</dbReference>
<dbReference type="Gene3D" id="1.10.510.10">
    <property type="entry name" value="Transferase(Phosphotransferase) domain 1"/>
    <property type="match status" value="1"/>
</dbReference>
<keyword evidence="4" id="KW-0808">Transferase</keyword>
<sequence>MHGLALHVRAKIRHMQASRPRWPPKSSGRPCPPTIRPAYSSLPGSPPPPIDPSERTVSIDLPGAWSEAAVGRPPPARQRHRRPARGRGRRWPAKCIDCVAIMRSIPPCALADEAAASRAAARSTPRLRKAVSEGTLTVPKDVEEFLNMSAYGFLNLFTYGELRKATGDFDPGRIVGEGGFGVVYRGKIDGAVRKGHTPTEVAVKELNPEGLQGDREWLTEVSYLGQYSHPNLVELIGYCCEDEHRLLVYEFMAKGSLEYHLFRRACSLSWTTRVKIALDVARGLAFLHGAERPIIYRDFKTSNILLDADFNAKLSDFGLAKQGPMGGETHVSTRVMGTYGYAAPEYMATGHLTVMSDVYGFGVVLLEMLVGRRAMEPSRAGARDGSLCLVDWARPILVRPKKLERILDRRMGDMGPPQGLERVARLAYDCLSQSPKVRPAMARVVITLEAVLAADGADAPPAR</sequence>
<keyword evidence="5" id="KW-0812">Transmembrane</keyword>
<evidence type="ECO:0000256" key="5">
    <source>
        <dbReference type="ARBA" id="ARBA00022692"/>
    </source>
</evidence>
<evidence type="ECO:0000256" key="3">
    <source>
        <dbReference type="ARBA" id="ARBA00022527"/>
    </source>
</evidence>
<keyword evidence="7 16" id="KW-0547">Nucleotide-binding</keyword>
<keyword evidence="3 17" id="KW-0723">Serine/threonine-protein kinase</keyword>
<feature type="binding site" evidence="16">
    <location>
        <position position="204"/>
    </location>
    <ligand>
        <name>ATP</name>
        <dbReference type="ChEBI" id="CHEBI:30616"/>
    </ligand>
</feature>
<dbReference type="PROSITE" id="PS50011">
    <property type="entry name" value="PROTEIN_KINASE_DOM"/>
    <property type="match status" value="1"/>
</dbReference>
<evidence type="ECO:0000256" key="16">
    <source>
        <dbReference type="PROSITE-ProRule" id="PRU10141"/>
    </source>
</evidence>
<evidence type="ECO:0000256" key="2">
    <source>
        <dbReference type="ARBA" id="ARBA00012513"/>
    </source>
</evidence>
<dbReference type="PROSITE" id="PS00108">
    <property type="entry name" value="PROTEIN_KINASE_ST"/>
    <property type="match status" value="1"/>
</dbReference>
<dbReference type="InterPro" id="IPR050823">
    <property type="entry name" value="Plant_Ser_Thr_Prot_Kinase"/>
</dbReference>
<keyword evidence="11" id="KW-0472">Membrane</keyword>
<dbReference type="InterPro" id="IPR008271">
    <property type="entry name" value="Ser/Thr_kinase_AS"/>
</dbReference>
<dbReference type="AlphaFoldDB" id="A0AAQ3WZ58"/>
<dbReference type="FunFam" id="1.10.510.10:FF:000287">
    <property type="entry name" value="probable LRR receptor-like serine/threonine-protein kinase RKF3"/>
    <property type="match status" value="1"/>
</dbReference>
<protein>
    <recommendedName>
        <fullName evidence="2">non-specific serine/threonine protein kinase</fullName>
        <ecNumber evidence="2">2.7.11.1</ecNumber>
    </recommendedName>
</protein>
<evidence type="ECO:0000256" key="9">
    <source>
        <dbReference type="ARBA" id="ARBA00022840"/>
    </source>
</evidence>
<evidence type="ECO:0000256" key="18">
    <source>
        <dbReference type="SAM" id="MobiDB-lite"/>
    </source>
</evidence>
<dbReference type="PANTHER" id="PTHR45621">
    <property type="entry name" value="OS01G0588500 PROTEIN-RELATED"/>
    <property type="match status" value="1"/>
</dbReference>
<dbReference type="GO" id="GO:0016020">
    <property type="term" value="C:membrane"/>
    <property type="evidence" value="ECO:0007669"/>
    <property type="project" value="UniProtKB-SubCell"/>
</dbReference>
<organism evidence="20 21">
    <name type="scientific">Paspalum notatum var. saurae</name>
    <dbReference type="NCBI Taxonomy" id="547442"/>
    <lineage>
        <taxon>Eukaryota</taxon>
        <taxon>Viridiplantae</taxon>
        <taxon>Streptophyta</taxon>
        <taxon>Embryophyta</taxon>
        <taxon>Tracheophyta</taxon>
        <taxon>Spermatophyta</taxon>
        <taxon>Magnoliopsida</taxon>
        <taxon>Liliopsida</taxon>
        <taxon>Poales</taxon>
        <taxon>Poaceae</taxon>
        <taxon>PACMAD clade</taxon>
        <taxon>Panicoideae</taxon>
        <taxon>Andropogonodae</taxon>
        <taxon>Paspaleae</taxon>
        <taxon>Paspalinae</taxon>
        <taxon>Paspalum</taxon>
    </lineage>
</organism>
<dbReference type="InterPro" id="IPR017441">
    <property type="entry name" value="Protein_kinase_ATP_BS"/>
</dbReference>
<evidence type="ECO:0000256" key="14">
    <source>
        <dbReference type="ARBA" id="ARBA00047899"/>
    </source>
</evidence>
<evidence type="ECO:0000256" key="1">
    <source>
        <dbReference type="ARBA" id="ARBA00004479"/>
    </source>
</evidence>
<accession>A0AAQ3WZ58</accession>
<reference evidence="20 21" key="1">
    <citation type="submission" date="2024-02" db="EMBL/GenBank/DDBJ databases">
        <title>High-quality chromosome-scale genome assembly of Pensacola bahiagrass (Paspalum notatum Flugge var. saurae).</title>
        <authorList>
            <person name="Vega J.M."/>
            <person name="Podio M."/>
            <person name="Orjuela J."/>
            <person name="Siena L.A."/>
            <person name="Pessino S.C."/>
            <person name="Combes M.C."/>
            <person name="Mariac C."/>
            <person name="Albertini E."/>
            <person name="Pupilli F."/>
            <person name="Ortiz J.P.A."/>
            <person name="Leblanc O."/>
        </authorList>
    </citation>
    <scope>NUCLEOTIDE SEQUENCE [LARGE SCALE GENOMIC DNA]</scope>
    <source>
        <strain evidence="20">R1</strain>
        <tissue evidence="20">Leaf</tissue>
    </source>
</reference>
<evidence type="ECO:0000256" key="15">
    <source>
        <dbReference type="ARBA" id="ARBA00048679"/>
    </source>
</evidence>
<dbReference type="EMBL" id="CP144750">
    <property type="protein sequence ID" value="WVZ78626.1"/>
    <property type="molecule type" value="Genomic_DNA"/>
</dbReference>
<evidence type="ECO:0000313" key="20">
    <source>
        <dbReference type="EMBL" id="WVZ78626.1"/>
    </source>
</evidence>
<keyword evidence="8" id="KW-0418">Kinase</keyword>
<evidence type="ECO:0000256" key="13">
    <source>
        <dbReference type="ARBA" id="ARBA00023180"/>
    </source>
</evidence>
<evidence type="ECO:0000259" key="19">
    <source>
        <dbReference type="PROSITE" id="PS50011"/>
    </source>
</evidence>
<evidence type="ECO:0000256" key="6">
    <source>
        <dbReference type="ARBA" id="ARBA00022729"/>
    </source>
</evidence>
<evidence type="ECO:0000256" key="7">
    <source>
        <dbReference type="ARBA" id="ARBA00022741"/>
    </source>
</evidence>
<evidence type="ECO:0000256" key="17">
    <source>
        <dbReference type="RuleBase" id="RU000304"/>
    </source>
</evidence>
<keyword evidence="6" id="KW-0732">Signal</keyword>
<dbReference type="Proteomes" id="UP001341281">
    <property type="component" value="Chromosome 06"/>
</dbReference>
<keyword evidence="9 16" id="KW-0067">ATP-binding</keyword>
<comment type="similarity">
    <text evidence="17">Belongs to the protein kinase superfamily.</text>
</comment>
<comment type="catalytic activity">
    <reaction evidence="14">
        <text>L-threonyl-[protein] + ATP = O-phospho-L-threonyl-[protein] + ADP + H(+)</text>
        <dbReference type="Rhea" id="RHEA:46608"/>
        <dbReference type="Rhea" id="RHEA-COMP:11060"/>
        <dbReference type="Rhea" id="RHEA-COMP:11605"/>
        <dbReference type="ChEBI" id="CHEBI:15378"/>
        <dbReference type="ChEBI" id="CHEBI:30013"/>
        <dbReference type="ChEBI" id="CHEBI:30616"/>
        <dbReference type="ChEBI" id="CHEBI:61977"/>
        <dbReference type="ChEBI" id="CHEBI:456216"/>
        <dbReference type="EC" id="2.7.11.1"/>
    </reaction>
</comment>
<evidence type="ECO:0000256" key="12">
    <source>
        <dbReference type="ARBA" id="ARBA00023170"/>
    </source>
</evidence>
<keyword evidence="21" id="KW-1185">Reference proteome</keyword>
<evidence type="ECO:0000313" key="21">
    <source>
        <dbReference type="Proteomes" id="UP001341281"/>
    </source>
</evidence>
<dbReference type="GO" id="GO:0004674">
    <property type="term" value="F:protein serine/threonine kinase activity"/>
    <property type="evidence" value="ECO:0007669"/>
    <property type="project" value="UniProtKB-KW"/>
</dbReference>
<dbReference type="GO" id="GO:0005524">
    <property type="term" value="F:ATP binding"/>
    <property type="evidence" value="ECO:0007669"/>
    <property type="project" value="UniProtKB-UniRule"/>
</dbReference>
<evidence type="ECO:0000256" key="11">
    <source>
        <dbReference type="ARBA" id="ARBA00023136"/>
    </source>
</evidence>
<dbReference type="Gene3D" id="3.30.200.20">
    <property type="entry name" value="Phosphorylase Kinase, domain 1"/>
    <property type="match status" value="1"/>
</dbReference>
<evidence type="ECO:0000256" key="8">
    <source>
        <dbReference type="ARBA" id="ARBA00022777"/>
    </source>
</evidence>
<keyword evidence="12" id="KW-0675">Receptor</keyword>
<keyword evidence="13" id="KW-0325">Glycoprotein</keyword>
<dbReference type="PROSITE" id="PS00107">
    <property type="entry name" value="PROTEIN_KINASE_ATP"/>
    <property type="match status" value="1"/>
</dbReference>
<gene>
    <name evidence="20" type="ORF">U9M48_026307</name>
</gene>
<comment type="subcellular location">
    <subcellularLocation>
        <location evidence="1">Membrane</location>
        <topology evidence="1">Single-pass type I membrane protein</topology>
    </subcellularLocation>
</comment>
<evidence type="ECO:0000256" key="10">
    <source>
        <dbReference type="ARBA" id="ARBA00022989"/>
    </source>
</evidence>
<dbReference type="InterPro" id="IPR011009">
    <property type="entry name" value="Kinase-like_dom_sf"/>
</dbReference>
<dbReference type="CDD" id="cd14066">
    <property type="entry name" value="STKc_IRAK"/>
    <property type="match status" value="1"/>
</dbReference>
<dbReference type="InterPro" id="IPR000719">
    <property type="entry name" value="Prot_kinase_dom"/>
</dbReference>
<name>A0AAQ3WZ58_PASNO</name>
<feature type="region of interest" description="Disordered" evidence="18">
    <location>
        <begin position="13"/>
        <end position="88"/>
    </location>
</feature>
<feature type="compositionally biased region" description="Basic residues" evidence="18">
    <location>
        <begin position="77"/>
        <end position="88"/>
    </location>
</feature>
<keyword evidence="10" id="KW-1133">Transmembrane helix</keyword>
<dbReference type="FunFam" id="3.30.200.20:FF:000228">
    <property type="entry name" value="Serine/threonine-protein kinase BIK1"/>
    <property type="match status" value="1"/>
</dbReference>
<dbReference type="Pfam" id="PF07714">
    <property type="entry name" value="PK_Tyr_Ser-Thr"/>
    <property type="match status" value="1"/>
</dbReference>
<feature type="domain" description="Protein kinase" evidence="19">
    <location>
        <begin position="169"/>
        <end position="452"/>
    </location>
</feature>
<dbReference type="EC" id="2.7.11.1" evidence="2"/>